<dbReference type="Proteomes" id="UP000037510">
    <property type="component" value="Unassembled WGS sequence"/>
</dbReference>
<proteinExistence type="predicted"/>
<gene>
    <name evidence="1" type="ORF">OBRU01_11296</name>
</gene>
<comment type="caution">
    <text evidence="1">The sequence shown here is derived from an EMBL/GenBank/DDBJ whole genome shotgun (WGS) entry which is preliminary data.</text>
</comment>
<protein>
    <submittedName>
        <fullName evidence="1">Tumor suppressor candidate 4</fullName>
    </submittedName>
</protein>
<organism evidence="1 2">
    <name type="scientific">Operophtera brumata</name>
    <name type="common">Winter moth</name>
    <name type="synonym">Phalaena brumata</name>
    <dbReference type="NCBI Taxonomy" id="104452"/>
    <lineage>
        <taxon>Eukaryota</taxon>
        <taxon>Metazoa</taxon>
        <taxon>Ecdysozoa</taxon>
        <taxon>Arthropoda</taxon>
        <taxon>Hexapoda</taxon>
        <taxon>Insecta</taxon>
        <taxon>Pterygota</taxon>
        <taxon>Neoptera</taxon>
        <taxon>Endopterygota</taxon>
        <taxon>Lepidoptera</taxon>
        <taxon>Glossata</taxon>
        <taxon>Ditrysia</taxon>
        <taxon>Geometroidea</taxon>
        <taxon>Geometridae</taxon>
        <taxon>Larentiinae</taxon>
        <taxon>Operophtera</taxon>
    </lineage>
</organism>
<sequence>LGAGVRAEPGLLWSGDVGANLPILRCVQCNAQVETVDEVCRPSEAVHRVSDIFRMYAGMSYGSTVRDLCRRLRPQDLAINERKLHSASLVRTYNGMACLDELCCQAGLSAGQLEEQLERDTSVVFIVK</sequence>
<keyword evidence="2" id="KW-1185">Reference proteome</keyword>
<accession>A0A0L7LDG2</accession>
<feature type="non-terminal residue" evidence="1">
    <location>
        <position position="1"/>
    </location>
</feature>
<reference evidence="1 2" key="1">
    <citation type="journal article" date="2015" name="Genome Biol. Evol.">
        <title>The genome of winter moth (Operophtera brumata) provides a genomic perspective on sexual dimorphism and phenology.</title>
        <authorList>
            <person name="Derks M.F."/>
            <person name="Smit S."/>
            <person name="Salis L."/>
            <person name="Schijlen E."/>
            <person name="Bossers A."/>
            <person name="Mateman C."/>
            <person name="Pijl A.S."/>
            <person name="de Ridder D."/>
            <person name="Groenen M.A."/>
            <person name="Visser M.E."/>
            <person name="Megens H.J."/>
        </authorList>
    </citation>
    <scope>NUCLEOTIDE SEQUENCE [LARGE SCALE GENOMIC DNA]</scope>
    <source>
        <strain evidence="1">WM2013NL</strain>
        <tissue evidence="1">Head and thorax</tissue>
    </source>
</reference>
<name>A0A0L7LDG2_OPEBR</name>
<dbReference type="STRING" id="104452.A0A0L7LDG2"/>
<evidence type="ECO:0000313" key="2">
    <source>
        <dbReference type="Proteomes" id="UP000037510"/>
    </source>
</evidence>
<dbReference type="EMBL" id="JTDY01001589">
    <property type="protein sequence ID" value="KOB73444.1"/>
    <property type="molecule type" value="Genomic_DNA"/>
</dbReference>
<evidence type="ECO:0000313" key="1">
    <source>
        <dbReference type="EMBL" id="KOB73444.1"/>
    </source>
</evidence>
<dbReference type="AlphaFoldDB" id="A0A0L7LDG2"/>